<feature type="domain" description="Alpha-L-arabinofuranosidase C-terminal" evidence="7">
    <location>
        <begin position="468"/>
        <end position="654"/>
    </location>
</feature>
<proteinExistence type="inferred from homology"/>
<dbReference type="EC" id="3.2.1.55" evidence="3"/>
<dbReference type="Gene3D" id="2.60.40.1180">
    <property type="entry name" value="Golgi alpha-mannosidase II"/>
    <property type="match status" value="1"/>
</dbReference>
<dbReference type="InterPro" id="IPR017853">
    <property type="entry name" value="GH"/>
</dbReference>
<evidence type="ECO:0000313" key="9">
    <source>
        <dbReference type="Proteomes" id="UP000037953"/>
    </source>
</evidence>
<dbReference type="Gene3D" id="3.20.20.80">
    <property type="entry name" value="Glycosidases"/>
    <property type="match status" value="1"/>
</dbReference>
<dbReference type="AlphaFoldDB" id="A0A0N0IXW0"/>
<protein>
    <recommendedName>
        <fullName evidence="3">non-reducing end alpha-L-arabinofuranosidase</fullName>
        <ecNumber evidence="3">3.2.1.55</ecNumber>
    </recommendedName>
</protein>
<dbReference type="Pfam" id="PF06964">
    <property type="entry name" value="Alpha-L-AF_C"/>
    <property type="match status" value="1"/>
</dbReference>
<reference evidence="9" key="2">
    <citation type="submission" date="2015-09" db="EMBL/GenBank/DDBJ databases">
        <title>Draft genome sequence of a multidrug-resistant Chryseobacterium indologenes isolate from Malaysia.</title>
        <authorList>
            <person name="Yu C.Y."/>
            <person name="Ang G.Y."/>
            <person name="Chan K.-G."/>
        </authorList>
    </citation>
    <scope>NUCLEOTIDE SEQUENCE [LARGE SCALE GENOMIC DNA]</scope>
    <source>
        <strain evidence="9">CI_885</strain>
    </source>
</reference>
<dbReference type="RefSeq" id="WP_062696158.1">
    <property type="nucleotide sequence ID" value="NZ_LJOD01000001.1"/>
</dbReference>
<keyword evidence="6" id="KW-0325">Glycoprotein</keyword>
<dbReference type="PANTHER" id="PTHR31776">
    <property type="entry name" value="ALPHA-L-ARABINOFURANOSIDASE 1"/>
    <property type="match status" value="1"/>
</dbReference>
<dbReference type="Proteomes" id="UP000037953">
    <property type="component" value="Unassembled WGS sequence"/>
</dbReference>
<keyword evidence="5" id="KW-0378">Hydrolase</keyword>
<gene>
    <name evidence="8" type="ORF">AOB46_00850</name>
</gene>
<dbReference type="GO" id="GO:0046556">
    <property type="term" value="F:alpha-L-arabinofuranosidase activity"/>
    <property type="evidence" value="ECO:0007669"/>
    <property type="project" value="UniProtKB-EC"/>
</dbReference>
<evidence type="ECO:0000256" key="1">
    <source>
        <dbReference type="ARBA" id="ARBA00001462"/>
    </source>
</evidence>
<dbReference type="PATRIC" id="fig|253.9.peg.181"/>
<evidence type="ECO:0000256" key="5">
    <source>
        <dbReference type="ARBA" id="ARBA00022801"/>
    </source>
</evidence>
<evidence type="ECO:0000259" key="7">
    <source>
        <dbReference type="SMART" id="SM00813"/>
    </source>
</evidence>
<dbReference type="SUPFAM" id="SSF49785">
    <property type="entry name" value="Galactose-binding domain-like"/>
    <property type="match status" value="1"/>
</dbReference>
<dbReference type="SUPFAM" id="SSF51011">
    <property type="entry name" value="Glycosyl hydrolase domain"/>
    <property type="match status" value="1"/>
</dbReference>
<comment type="caution">
    <text evidence="8">The sequence shown here is derived from an EMBL/GenBank/DDBJ whole genome shotgun (WGS) entry which is preliminary data.</text>
</comment>
<dbReference type="GO" id="GO:0046373">
    <property type="term" value="P:L-arabinose metabolic process"/>
    <property type="evidence" value="ECO:0007669"/>
    <property type="project" value="InterPro"/>
</dbReference>
<keyword evidence="4" id="KW-0732">Signal</keyword>
<dbReference type="EMBL" id="LJOD01000001">
    <property type="protein sequence ID" value="KPE52603.1"/>
    <property type="molecule type" value="Genomic_DNA"/>
</dbReference>
<evidence type="ECO:0000256" key="2">
    <source>
        <dbReference type="ARBA" id="ARBA00007186"/>
    </source>
</evidence>
<dbReference type="InterPro" id="IPR051563">
    <property type="entry name" value="Glycosyl_Hydrolase_51"/>
</dbReference>
<dbReference type="PANTHER" id="PTHR31776:SF0">
    <property type="entry name" value="ALPHA-L-ARABINOFURANOSIDASE 1"/>
    <property type="match status" value="1"/>
</dbReference>
<evidence type="ECO:0000313" key="8">
    <source>
        <dbReference type="EMBL" id="KPE52603.1"/>
    </source>
</evidence>
<dbReference type="OrthoDB" id="9758333at2"/>
<reference evidence="8 9" key="1">
    <citation type="journal article" date="2015" name="Genom Data">
        <title>Draft genome sequence of a multidrug-resistant Chryseobacterium indologenes isolate from Malaysia.</title>
        <authorList>
            <person name="Yu C.Y."/>
            <person name="Ang G.Y."/>
            <person name="Cheng H.J."/>
            <person name="Cheong Y.M."/>
            <person name="Yin W.F."/>
            <person name="Chan K.G."/>
        </authorList>
    </citation>
    <scope>NUCLEOTIDE SEQUENCE [LARGE SCALE GENOMIC DNA]</scope>
    <source>
        <strain evidence="8 9">CI_885</strain>
    </source>
</reference>
<dbReference type="InterPro" id="IPR013780">
    <property type="entry name" value="Glyco_hydro_b"/>
</dbReference>
<comment type="catalytic activity">
    <reaction evidence="1">
        <text>Hydrolysis of terminal non-reducing alpha-L-arabinofuranoside residues in alpha-L-arabinosides.</text>
        <dbReference type="EC" id="3.2.1.55"/>
    </reaction>
</comment>
<dbReference type="InterPro" id="IPR008979">
    <property type="entry name" value="Galactose-bd-like_sf"/>
</dbReference>
<dbReference type="Gene3D" id="2.60.120.260">
    <property type="entry name" value="Galactose-binding domain-like"/>
    <property type="match status" value="1"/>
</dbReference>
<evidence type="ECO:0000256" key="6">
    <source>
        <dbReference type="ARBA" id="ARBA00023180"/>
    </source>
</evidence>
<comment type="similarity">
    <text evidence="2">Belongs to the glycosyl hydrolase 51 family.</text>
</comment>
<dbReference type="SUPFAM" id="SSF51445">
    <property type="entry name" value="(Trans)glycosidases"/>
    <property type="match status" value="1"/>
</dbReference>
<dbReference type="Pfam" id="PF22848">
    <property type="entry name" value="ASD1_dom"/>
    <property type="match status" value="1"/>
</dbReference>
<evidence type="ECO:0000256" key="3">
    <source>
        <dbReference type="ARBA" id="ARBA00012670"/>
    </source>
</evidence>
<organism evidence="8 9">
    <name type="scientific">Chryseobacterium indologenes</name>
    <name type="common">Flavobacterium indologenes</name>
    <dbReference type="NCBI Taxonomy" id="253"/>
    <lineage>
        <taxon>Bacteria</taxon>
        <taxon>Pseudomonadati</taxon>
        <taxon>Bacteroidota</taxon>
        <taxon>Flavobacteriia</taxon>
        <taxon>Flavobacteriales</taxon>
        <taxon>Weeksellaceae</taxon>
        <taxon>Chryseobacterium group</taxon>
        <taxon>Chryseobacterium</taxon>
    </lineage>
</organism>
<dbReference type="SMART" id="SM00813">
    <property type="entry name" value="Alpha-L-AF_C"/>
    <property type="match status" value="1"/>
</dbReference>
<name>A0A0N0IXW0_CHRID</name>
<dbReference type="InterPro" id="IPR055235">
    <property type="entry name" value="ASD1_cat"/>
</dbReference>
<sequence>MATKNRIFSIAISLSAAFFSAQNNAIRTYHLDLKENPANIKIQPTMYGIFFEDINFAADGGIYAELIKNRSFEFDEPFTGWKQPHTKTLSQNLDSGFLTFYSDPAKTNKNYARITVLNDKNYILENEGFRGIGLHLGEQYDFSFDLENVSGNIAAVNARLVDENGKEISSVSTIIRKKGWQKYNTVLQSPRTVEKARLQITFTGNGVVNMDMISLFPQDTWKGRKGGLRKDLVQKLYDLQPGFLRFPGGCIVEGRTLAERYQWKKTVGNVADRGYLINKWSTGFPHRLTPDYGQSFGLGFFEYFQLSEDLGAEPVPILSCGMACQFNTAELVKMEDLDPYVQDALDLIEFANGDSATTKWGKLRADMGHAKPFNLKFIGVGNEQWGADYIERYKVFEKAIHAKYPDIKIISGSGPSPDGEFFEYGWKELKQLNAQIVDEHYYNSPDWFMKNAARYDHYDRSGPKVFAGEYAAQSVGVVKPDNKNNWLTALSEAAFMTGLERNADVVYMTSYAPLFAHAEGWQWTPDLIWFNNLKSYATPNYYVQKLFSNNRGTDLLTIENKGKALSGQENLFATAVKDINKNEIIIKIVNTDLQAKKISINPVNMKVGKKFTQIFLSAPQLSSENNFTAEPVKPKEETSAFKNGKISTEIPANSLVILKLNLL</sequence>
<dbReference type="InterPro" id="IPR010720">
    <property type="entry name" value="Alpha-L-AF_C"/>
</dbReference>
<accession>A0A0N0IXW0</accession>
<evidence type="ECO:0000256" key="4">
    <source>
        <dbReference type="ARBA" id="ARBA00022729"/>
    </source>
</evidence>